<keyword evidence="1" id="KW-0732">Signal</keyword>
<evidence type="ECO:0008006" key="4">
    <source>
        <dbReference type="Google" id="ProtNLM"/>
    </source>
</evidence>
<evidence type="ECO:0000256" key="1">
    <source>
        <dbReference type="SAM" id="SignalP"/>
    </source>
</evidence>
<reference evidence="2 3" key="1">
    <citation type="submission" date="2017-12" db="EMBL/GenBank/DDBJ databases">
        <title>Taxonomic description and draft genome of Pradoshia cofamensis Gen. nov., sp. nov., a thermotolerant bacillale isolated from anterior gut of earthworm Eisenia fetida.</title>
        <authorList>
            <person name="Saha T."/>
            <person name="Chakraborty R."/>
        </authorList>
    </citation>
    <scope>NUCLEOTIDE SEQUENCE [LARGE SCALE GENOMIC DNA]</scope>
    <source>
        <strain evidence="2 3">EAG3</strain>
    </source>
</reference>
<dbReference type="Proteomes" id="UP000239663">
    <property type="component" value="Unassembled WGS sequence"/>
</dbReference>
<gene>
    <name evidence="2" type="ORF">CYL18_10435</name>
</gene>
<keyword evidence="3" id="KW-1185">Reference proteome</keyword>
<sequence length="185" mass="20972">MNWPIVSCLFALLFLSACGSSDIGQSSSPSHTKPINTDYVTYDQDMFSDSNANDKTYGYERKQRSAYYANRQDKPVPAVKRDNLATILTTLCVQIPGVRDAGTLVTDEEILLAYHPEGSRPDLIRRNIRENISHIAPDYYQIYITDDPSFIDVLENMSSYSTENRSDGTEKEKVIQKMEHITAFD</sequence>
<dbReference type="AlphaFoldDB" id="A0A2S7MZD5"/>
<proteinExistence type="predicted"/>
<protein>
    <recommendedName>
        <fullName evidence="4">Sporulation protein</fullName>
    </recommendedName>
</protein>
<feature type="signal peptide" evidence="1">
    <location>
        <begin position="1"/>
        <end position="19"/>
    </location>
</feature>
<evidence type="ECO:0000313" key="3">
    <source>
        <dbReference type="Proteomes" id="UP000239663"/>
    </source>
</evidence>
<organism evidence="2 3">
    <name type="scientific">Pradoshia eiseniae</name>
    <dbReference type="NCBI Taxonomy" id="2064768"/>
    <lineage>
        <taxon>Bacteria</taxon>
        <taxon>Bacillati</taxon>
        <taxon>Bacillota</taxon>
        <taxon>Bacilli</taxon>
        <taxon>Bacillales</taxon>
        <taxon>Bacillaceae</taxon>
        <taxon>Pradoshia</taxon>
    </lineage>
</organism>
<dbReference type="EMBL" id="PKOZ01000005">
    <property type="protein sequence ID" value="PQD95192.1"/>
    <property type="molecule type" value="Genomic_DNA"/>
</dbReference>
<name>A0A2S7MZD5_9BACI</name>
<feature type="chain" id="PRO_5039172092" description="Sporulation protein" evidence="1">
    <location>
        <begin position="20"/>
        <end position="185"/>
    </location>
</feature>
<dbReference type="InterPro" id="IPR019076">
    <property type="entry name" value="Spore_lipoprot_YhcN/YlaJ-like"/>
</dbReference>
<dbReference type="Pfam" id="PF09580">
    <property type="entry name" value="Spore_YhcN_YlaJ"/>
    <property type="match status" value="1"/>
</dbReference>
<accession>A0A2S7MZD5</accession>
<dbReference type="OrthoDB" id="2691390at2"/>
<dbReference type="RefSeq" id="WP_104849451.1">
    <property type="nucleotide sequence ID" value="NZ_PKOZ01000005.1"/>
</dbReference>
<comment type="caution">
    <text evidence="2">The sequence shown here is derived from an EMBL/GenBank/DDBJ whole genome shotgun (WGS) entry which is preliminary data.</text>
</comment>
<evidence type="ECO:0000313" key="2">
    <source>
        <dbReference type="EMBL" id="PQD95192.1"/>
    </source>
</evidence>